<dbReference type="PhylomeDB" id="A7T9H2"/>
<dbReference type="EMBL" id="DS473385">
    <property type="protein sequence ID" value="EDO27353.1"/>
    <property type="molecule type" value="Genomic_DNA"/>
</dbReference>
<dbReference type="InParanoid" id="A7T9H2"/>
<name>A7T9H2_NEMVE</name>
<dbReference type="SUPFAM" id="SSF53335">
    <property type="entry name" value="S-adenosyl-L-methionine-dependent methyltransferases"/>
    <property type="match status" value="1"/>
</dbReference>
<dbReference type="STRING" id="45351.A7T9H2"/>
<dbReference type="Gene3D" id="2.70.160.11">
    <property type="entry name" value="Hnrnp arginine n-methyltransferase1"/>
    <property type="match status" value="1"/>
</dbReference>
<dbReference type="InterPro" id="IPR029063">
    <property type="entry name" value="SAM-dependent_MTases_sf"/>
</dbReference>
<evidence type="ECO:0000313" key="2">
    <source>
        <dbReference type="Proteomes" id="UP000001593"/>
    </source>
</evidence>
<reference evidence="1 2" key="1">
    <citation type="journal article" date="2007" name="Science">
        <title>Sea anemone genome reveals ancestral eumetazoan gene repertoire and genomic organization.</title>
        <authorList>
            <person name="Putnam N.H."/>
            <person name="Srivastava M."/>
            <person name="Hellsten U."/>
            <person name="Dirks B."/>
            <person name="Chapman J."/>
            <person name="Salamov A."/>
            <person name="Terry A."/>
            <person name="Shapiro H."/>
            <person name="Lindquist E."/>
            <person name="Kapitonov V.V."/>
            <person name="Jurka J."/>
            <person name="Genikhovich G."/>
            <person name="Grigoriev I.V."/>
            <person name="Lucas S.M."/>
            <person name="Steele R.E."/>
            <person name="Finnerty J.R."/>
            <person name="Technau U."/>
            <person name="Martindale M.Q."/>
            <person name="Rokhsar D.S."/>
        </authorList>
    </citation>
    <scope>NUCLEOTIDE SEQUENCE [LARGE SCALE GENOMIC DNA]</scope>
    <source>
        <strain evidence="2">CH2 X CH6</strain>
    </source>
</reference>
<dbReference type="Proteomes" id="UP000001593">
    <property type="component" value="Unassembled WGS sequence"/>
</dbReference>
<gene>
    <name evidence="1" type="ORF">NEMVEDRAFT_v1g224167</name>
</gene>
<sequence length="174" mass="19679">LDVVISEPFFSASLFPWHNIHFWYAVTSIRRHVNKDIKVLPQGGTLRAMAVEFKDLWKYHAPVGVVEGFDVSHFDHLIQGSKSANEMMDGHHDNCIALEPHHVWEYPCKPLTQPFDIAHFDFRQPIPEEKIRNEKLVDFTSPRKEFRGVAVPVVMPDDGGAVYTGRSGASSNAG</sequence>
<dbReference type="AlphaFoldDB" id="A7T9H2"/>
<dbReference type="HOGENOM" id="CLU_1543902_0_0_1"/>
<keyword evidence="2" id="KW-1185">Reference proteome</keyword>
<evidence type="ECO:0000313" key="1">
    <source>
        <dbReference type="EMBL" id="EDO27353.1"/>
    </source>
</evidence>
<protein>
    <submittedName>
        <fullName evidence="1">Uncharacterized protein</fullName>
    </submittedName>
</protein>
<proteinExistence type="predicted"/>
<accession>A7T9H2</accession>
<dbReference type="eggNOG" id="KOG1501">
    <property type="taxonomic scope" value="Eukaryota"/>
</dbReference>
<feature type="non-terminal residue" evidence="1">
    <location>
        <position position="1"/>
    </location>
</feature>
<dbReference type="Gene3D" id="3.40.50.150">
    <property type="entry name" value="Vaccinia Virus protein VP39"/>
    <property type="match status" value="1"/>
</dbReference>
<organism evidence="1 2">
    <name type="scientific">Nematostella vectensis</name>
    <name type="common">Starlet sea anemone</name>
    <dbReference type="NCBI Taxonomy" id="45351"/>
    <lineage>
        <taxon>Eukaryota</taxon>
        <taxon>Metazoa</taxon>
        <taxon>Cnidaria</taxon>
        <taxon>Anthozoa</taxon>
        <taxon>Hexacorallia</taxon>
        <taxon>Actiniaria</taxon>
        <taxon>Edwardsiidae</taxon>
        <taxon>Nematostella</taxon>
    </lineage>
</organism>